<keyword evidence="3" id="KW-0808">Transferase</keyword>
<dbReference type="Pfam" id="PF02135">
    <property type="entry name" value="zf-TAZ"/>
    <property type="match status" value="1"/>
</dbReference>
<comment type="caution">
    <text evidence="17">The sequence shown here is derived from an EMBL/GenBank/DDBJ whole genome shotgun (WGS) entry which is preliminary data.</text>
</comment>
<dbReference type="GO" id="GO:0005634">
    <property type="term" value="C:nucleus"/>
    <property type="evidence" value="ECO:0007669"/>
    <property type="project" value="UniProtKB-SubCell"/>
</dbReference>
<dbReference type="GO" id="GO:0005667">
    <property type="term" value="C:transcription regulator complex"/>
    <property type="evidence" value="ECO:0007669"/>
    <property type="project" value="TreeGrafter"/>
</dbReference>
<evidence type="ECO:0000256" key="4">
    <source>
        <dbReference type="ARBA" id="ARBA00022723"/>
    </source>
</evidence>
<evidence type="ECO:0000256" key="11">
    <source>
        <dbReference type="ARBA" id="ARBA00023242"/>
    </source>
</evidence>
<evidence type="ECO:0000256" key="5">
    <source>
        <dbReference type="ARBA" id="ARBA00022771"/>
    </source>
</evidence>
<name>A0A6G0X155_9STRA</name>
<dbReference type="InterPro" id="IPR043145">
    <property type="entry name" value="Znf_ZZ_sf"/>
</dbReference>
<evidence type="ECO:0000256" key="10">
    <source>
        <dbReference type="ARBA" id="ARBA00023163"/>
    </source>
</evidence>
<dbReference type="GO" id="GO:0004402">
    <property type="term" value="F:histone acetyltransferase activity"/>
    <property type="evidence" value="ECO:0007669"/>
    <property type="project" value="InterPro"/>
</dbReference>
<proteinExistence type="predicted"/>
<keyword evidence="18" id="KW-1185">Reference proteome</keyword>
<dbReference type="AlphaFoldDB" id="A0A6G0X155"/>
<evidence type="ECO:0000259" key="15">
    <source>
        <dbReference type="PROSITE" id="PS50134"/>
    </source>
</evidence>
<keyword evidence="4" id="KW-0479">Metal-binding</keyword>
<feature type="compositionally biased region" description="Low complexity" evidence="14">
    <location>
        <begin position="128"/>
        <end position="154"/>
    </location>
</feature>
<keyword evidence="10" id="KW-0804">Transcription</keyword>
<feature type="region of interest" description="Disordered" evidence="14">
    <location>
        <begin position="88"/>
        <end position="178"/>
    </location>
</feature>
<dbReference type="EMBL" id="VJMJ01000122">
    <property type="protein sequence ID" value="KAF0733531.1"/>
    <property type="molecule type" value="Genomic_DNA"/>
</dbReference>
<dbReference type="PROSITE" id="PS50134">
    <property type="entry name" value="ZF_TAZ"/>
    <property type="match status" value="1"/>
</dbReference>
<dbReference type="InterPro" id="IPR000433">
    <property type="entry name" value="Znf_ZZ"/>
</dbReference>
<organism evidence="17 18">
    <name type="scientific">Aphanomyces euteiches</name>
    <dbReference type="NCBI Taxonomy" id="100861"/>
    <lineage>
        <taxon>Eukaryota</taxon>
        <taxon>Sar</taxon>
        <taxon>Stramenopiles</taxon>
        <taxon>Oomycota</taxon>
        <taxon>Saprolegniomycetes</taxon>
        <taxon>Saprolegniales</taxon>
        <taxon>Verrucalvaceae</taxon>
        <taxon>Aphanomyces</taxon>
    </lineage>
</organism>
<evidence type="ECO:0000256" key="3">
    <source>
        <dbReference type="ARBA" id="ARBA00022679"/>
    </source>
</evidence>
<accession>A0A6G0X155</accession>
<evidence type="ECO:0000256" key="14">
    <source>
        <dbReference type="SAM" id="MobiDB-lite"/>
    </source>
</evidence>
<evidence type="ECO:0000256" key="6">
    <source>
        <dbReference type="ARBA" id="ARBA00022833"/>
    </source>
</evidence>
<dbReference type="GO" id="GO:0031490">
    <property type="term" value="F:chromatin DNA binding"/>
    <property type="evidence" value="ECO:0007669"/>
    <property type="project" value="TreeGrafter"/>
</dbReference>
<feature type="domain" description="TAZ-type" evidence="15">
    <location>
        <begin position="178"/>
        <end position="263"/>
    </location>
</feature>
<dbReference type="SMART" id="SM00291">
    <property type="entry name" value="ZnF_ZZ"/>
    <property type="match status" value="1"/>
</dbReference>
<dbReference type="InterPro" id="IPR013178">
    <property type="entry name" value="Histone_AcTrfase_Rtt109/CBP"/>
</dbReference>
<dbReference type="EC" id="2.3.1.48" evidence="2"/>
<dbReference type="InterPro" id="IPR000197">
    <property type="entry name" value="Znf_TAZ"/>
</dbReference>
<dbReference type="SUPFAM" id="SSF57850">
    <property type="entry name" value="RING/U-box"/>
    <property type="match status" value="1"/>
</dbReference>
<feature type="compositionally biased region" description="Basic residues" evidence="14">
    <location>
        <begin position="94"/>
        <end position="107"/>
    </location>
</feature>
<evidence type="ECO:0000256" key="8">
    <source>
        <dbReference type="ARBA" id="ARBA00023015"/>
    </source>
</evidence>
<reference evidence="17 18" key="1">
    <citation type="submission" date="2019-07" db="EMBL/GenBank/DDBJ databases">
        <title>Genomics analysis of Aphanomyces spp. identifies a new class of oomycete effector associated with host adaptation.</title>
        <authorList>
            <person name="Gaulin E."/>
        </authorList>
    </citation>
    <scope>NUCLEOTIDE SEQUENCE [LARGE SCALE GENOMIC DNA]</scope>
    <source>
        <strain evidence="17 18">ATCC 201684</strain>
    </source>
</reference>
<evidence type="ECO:0000256" key="9">
    <source>
        <dbReference type="ARBA" id="ARBA00023159"/>
    </source>
</evidence>
<sequence length="285" mass="30905">MMVLYHLFNQGTTGFTFSCHKCGITLTSGKRWNCSICLNFNLCEPCRGKTKHEHPLHAFQIVSIPQPKHKTSAEIDQHNMEASLLEASAANNKKNAKKRPGPKRGKGKGGNQIKKFKPDVSPEPETTPAHSSPVQQPPAAATAPSPAAPSASPAAAPPTATPGAQAAATPAQATPGANQQRIHNVDPQLLVQLEHASLCKLSEACTYTNCNRMRAMLKHGATCEARKVGPCQLCKRIVGLLSAHAKQCTKPIGECLVPRCTEIRRLVEQQQQKQQLLQQQQQQQQ</sequence>
<dbReference type="PROSITE" id="PS01357">
    <property type="entry name" value="ZF_ZZ_1"/>
    <property type="match status" value="1"/>
</dbReference>
<dbReference type="SUPFAM" id="SSF57933">
    <property type="entry name" value="TAZ domain"/>
    <property type="match status" value="1"/>
</dbReference>
<feature type="compositionally biased region" description="Low complexity" evidence="14">
    <location>
        <begin position="161"/>
        <end position="177"/>
    </location>
</feature>
<keyword evidence="11" id="KW-0539">Nucleus</keyword>
<dbReference type="GO" id="GO:0000123">
    <property type="term" value="C:histone acetyltransferase complex"/>
    <property type="evidence" value="ECO:0007669"/>
    <property type="project" value="TreeGrafter"/>
</dbReference>
<keyword evidence="6" id="KW-0862">Zinc</keyword>
<dbReference type="GO" id="GO:0045944">
    <property type="term" value="P:positive regulation of transcription by RNA polymerase II"/>
    <property type="evidence" value="ECO:0007669"/>
    <property type="project" value="TreeGrafter"/>
</dbReference>
<keyword evidence="8" id="KW-0805">Transcription regulation</keyword>
<dbReference type="GO" id="GO:0008270">
    <property type="term" value="F:zinc ion binding"/>
    <property type="evidence" value="ECO:0007669"/>
    <property type="project" value="UniProtKB-KW"/>
</dbReference>
<evidence type="ECO:0000259" key="16">
    <source>
        <dbReference type="PROSITE" id="PS50135"/>
    </source>
</evidence>
<dbReference type="GO" id="GO:0003713">
    <property type="term" value="F:transcription coactivator activity"/>
    <property type="evidence" value="ECO:0007669"/>
    <property type="project" value="TreeGrafter"/>
</dbReference>
<dbReference type="VEuPathDB" id="FungiDB:AeMF1_016262"/>
<dbReference type="PROSITE" id="PS50135">
    <property type="entry name" value="ZF_ZZ_2"/>
    <property type="match status" value="1"/>
</dbReference>
<feature type="domain" description="ZZ-type" evidence="16">
    <location>
        <begin position="14"/>
        <end position="67"/>
    </location>
</feature>
<evidence type="ECO:0000256" key="13">
    <source>
        <dbReference type="PROSITE-ProRule" id="PRU00228"/>
    </source>
</evidence>
<dbReference type="PANTHER" id="PTHR13808">
    <property type="entry name" value="CBP/P300-RELATED"/>
    <property type="match status" value="1"/>
</dbReference>
<dbReference type="Pfam" id="PF00569">
    <property type="entry name" value="ZZ"/>
    <property type="match status" value="1"/>
</dbReference>
<evidence type="ECO:0000313" key="18">
    <source>
        <dbReference type="Proteomes" id="UP000481153"/>
    </source>
</evidence>
<evidence type="ECO:0000256" key="12">
    <source>
        <dbReference type="ARBA" id="ARBA00048017"/>
    </source>
</evidence>
<comment type="catalytic activity">
    <reaction evidence="12">
        <text>L-lysyl-[protein] + acetyl-CoA = N(6)-acetyl-L-lysyl-[protein] + CoA + H(+)</text>
        <dbReference type="Rhea" id="RHEA:45948"/>
        <dbReference type="Rhea" id="RHEA-COMP:9752"/>
        <dbReference type="Rhea" id="RHEA-COMP:10731"/>
        <dbReference type="ChEBI" id="CHEBI:15378"/>
        <dbReference type="ChEBI" id="CHEBI:29969"/>
        <dbReference type="ChEBI" id="CHEBI:57287"/>
        <dbReference type="ChEBI" id="CHEBI:57288"/>
        <dbReference type="ChEBI" id="CHEBI:61930"/>
        <dbReference type="EC" id="2.3.1.48"/>
    </reaction>
</comment>
<dbReference type="Gene3D" id="3.30.60.90">
    <property type="match status" value="1"/>
</dbReference>
<dbReference type="SMART" id="SM00551">
    <property type="entry name" value="ZnF_TAZ"/>
    <property type="match status" value="1"/>
</dbReference>
<evidence type="ECO:0000256" key="2">
    <source>
        <dbReference type="ARBA" id="ARBA00013184"/>
    </source>
</evidence>
<comment type="subcellular location">
    <subcellularLocation>
        <location evidence="1">Nucleus</location>
    </subcellularLocation>
</comment>
<keyword evidence="9" id="KW-0010">Activator</keyword>
<evidence type="ECO:0000256" key="1">
    <source>
        <dbReference type="ARBA" id="ARBA00004123"/>
    </source>
</evidence>
<keyword evidence="5 13" id="KW-0863">Zinc-finger</keyword>
<dbReference type="InterPro" id="IPR035898">
    <property type="entry name" value="TAZ_dom_sf"/>
</dbReference>
<evidence type="ECO:0000313" key="17">
    <source>
        <dbReference type="EMBL" id="KAF0733531.1"/>
    </source>
</evidence>
<evidence type="ECO:0000256" key="7">
    <source>
        <dbReference type="ARBA" id="ARBA00022853"/>
    </source>
</evidence>
<protein>
    <recommendedName>
        <fullName evidence="2">histone acetyltransferase</fullName>
        <ecNumber evidence="2">2.3.1.48</ecNumber>
    </recommendedName>
</protein>
<dbReference type="PANTHER" id="PTHR13808:SF1">
    <property type="entry name" value="HISTONE ACETYLTRANSFERASE"/>
    <property type="match status" value="1"/>
</dbReference>
<gene>
    <name evidence="17" type="ORF">Ae201684_009766</name>
</gene>
<dbReference type="Gene3D" id="1.20.1020.10">
    <property type="entry name" value="TAZ domain"/>
    <property type="match status" value="1"/>
</dbReference>
<keyword evidence="7" id="KW-0156">Chromatin regulator</keyword>
<dbReference type="Proteomes" id="UP000481153">
    <property type="component" value="Unassembled WGS sequence"/>
</dbReference>